<organism evidence="1 2">
    <name type="scientific">Tissierella pigra</name>
    <dbReference type="NCBI Taxonomy" id="2607614"/>
    <lineage>
        <taxon>Bacteria</taxon>
        <taxon>Bacillati</taxon>
        <taxon>Bacillota</taxon>
        <taxon>Tissierellia</taxon>
        <taxon>Tissierellales</taxon>
        <taxon>Tissierellaceae</taxon>
        <taxon>Tissierella</taxon>
    </lineage>
</organism>
<reference evidence="1 2" key="1">
    <citation type="submission" date="2019-09" db="EMBL/GenBank/DDBJ databases">
        <title>In-depth cultivation of the pig gut microbiome towards novel bacterial diversity and tailored functional studies.</title>
        <authorList>
            <person name="Wylensek D."/>
            <person name="Hitch T.C.A."/>
            <person name="Clavel T."/>
        </authorList>
    </citation>
    <scope>NUCLEOTIDE SEQUENCE [LARGE SCALE GENOMIC DNA]</scope>
    <source>
        <strain evidence="1 2">WCA3-693-APC-4?</strain>
    </source>
</reference>
<dbReference type="EMBL" id="VUNQ01000009">
    <property type="protein sequence ID" value="MSU00980.1"/>
    <property type="molecule type" value="Genomic_DNA"/>
</dbReference>
<dbReference type="InterPro" id="IPR012347">
    <property type="entry name" value="Ferritin-like"/>
</dbReference>
<name>A0A6N7XYW0_9FIRM</name>
<dbReference type="AlphaFoldDB" id="A0A6N7XYW0"/>
<protein>
    <submittedName>
        <fullName evidence="1">Uncharacterized protein</fullName>
    </submittedName>
</protein>
<dbReference type="Proteomes" id="UP000469523">
    <property type="component" value="Unassembled WGS sequence"/>
</dbReference>
<proteinExistence type="predicted"/>
<keyword evidence="2" id="KW-1185">Reference proteome</keyword>
<evidence type="ECO:0000313" key="2">
    <source>
        <dbReference type="Proteomes" id="UP000469523"/>
    </source>
</evidence>
<gene>
    <name evidence="1" type="ORF">FYJ83_05815</name>
</gene>
<comment type="caution">
    <text evidence="1">The sequence shown here is derived from an EMBL/GenBank/DDBJ whole genome shotgun (WGS) entry which is preliminary data.</text>
</comment>
<dbReference type="Gene3D" id="1.20.1260.10">
    <property type="match status" value="1"/>
</dbReference>
<accession>A0A6N7XYW0</accession>
<evidence type="ECO:0000313" key="1">
    <source>
        <dbReference type="EMBL" id="MSU00980.1"/>
    </source>
</evidence>
<sequence length="82" mass="9296">MKGLKTNHFERSVIMALKNTLNLSNLTYQELNSVKEIAGEHLTMSCKFEDYANQVQDPQLKQMFQQASSDAKMTATNLINSL</sequence>